<dbReference type="RefSeq" id="WP_092649345.1">
    <property type="nucleotide sequence ID" value="NZ_FOHA01000001.1"/>
</dbReference>
<protein>
    <recommendedName>
        <fullName evidence="3">WxL domain surface cell wall-binding</fullName>
    </recommendedName>
</protein>
<dbReference type="OrthoDB" id="2359446at2"/>
<dbReference type="AlphaFoldDB" id="A0A1H9PXN9"/>
<reference evidence="1 2" key="1">
    <citation type="submission" date="2016-10" db="EMBL/GenBank/DDBJ databases">
        <authorList>
            <person name="de Groot N.N."/>
        </authorList>
    </citation>
    <scope>NUCLEOTIDE SEQUENCE [LARGE SCALE GENOMIC DNA]</scope>
    <source>
        <strain evidence="1 2">DSM 13760</strain>
    </source>
</reference>
<evidence type="ECO:0008006" key="3">
    <source>
        <dbReference type="Google" id="ProtNLM"/>
    </source>
</evidence>
<dbReference type="STRING" id="142588.SAMN04488559_101194"/>
<name>A0A1H9PXN9_9LACT</name>
<proteinExistence type="predicted"/>
<evidence type="ECO:0000313" key="2">
    <source>
        <dbReference type="Proteomes" id="UP000198948"/>
    </source>
</evidence>
<accession>A0A1H9PXN9</accession>
<sequence length="760" mass="81877">MKRKIIFKAVTILFFFFAIFVPLMLPVFAEAEQLAEPNLSSDIQDTPQNGGCAIIPTEEEAQVIPKLENNVEAVAQLEPDTRALALGNSSIAGTFTNGACNQNIVSINYSYSLILSLAINDTPVIAIQIPEEVASQINNSPTKQAAFLKSLTGSVTYPLNLLGNQTYPIQATNSNVSMVYDVTKNAVVFTFPSSFLTLSLLNSWNVNLSFDPVALYKKGIAIPPATNGQNYVIRGNILSLYGLIDFTTGNAKTGAISLKSMSLGNCPVLNVIPPVVSSPVLHQTNQINGTINQTQNSGYTYTVDLTTKTTTGITTSYPNIPVDATGSFHVTTKTNLEYEDQITGIVRATSKSNADLYESQISAITTVVWPLATPTIQSLVAGATAISGLSHQTVIGNYQAVVVINQNALTTYTVPVDSQGHYQVANLPPLKGGDTVQVTVNGYSSRDGYLLVSTAPVTATVQFNKPSFILDLAVYRRNGNDQWEAAPNAVTGQAIKYVTKVTLQNAHAIWDHQTVTSHIPAGLVNVTDMSLYKINVDGTRQLVGVPQVIADAASPSGSSLYYQNLNTSDSLQNMNEALEFQYTATITSISPPTALTYKITFGGQNGGGQGITPLSIGTTTEVGDGRLRLMSVPTTFGFQQTTIPTSSTIYNRTTTTSNLVIYDGRVKKNKWNLYVREIQPLTAGSTQLPGAIIYGLNGQNKVLNAENNLIYSQTAPDNQPYIIPWEQADGIRLKVGPGPMLKSNQRYQGQLEWNLTDAPL</sequence>
<dbReference type="Proteomes" id="UP000198948">
    <property type="component" value="Unassembled WGS sequence"/>
</dbReference>
<gene>
    <name evidence="1" type="ORF">SAMN04488559_101194</name>
</gene>
<evidence type="ECO:0000313" key="1">
    <source>
        <dbReference type="EMBL" id="SER52605.1"/>
    </source>
</evidence>
<keyword evidence="2" id="KW-1185">Reference proteome</keyword>
<dbReference type="EMBL" id="FOHA01000001">
    <property type="protein sequence ID" value="SER52605.1"/>
    <property type="molecule type" value="Genomic_DNA"/>
</dbReference>
<organism evidence="1 2">
    <name type="scientific">Isobaculum melis</name>
    <dbReference type="NCBI Taxonomy" id="142588"/>
    <lineage>
        <taxon>Bacteria</taxon>
        <taxon>Bacillati</taxon>
        <taxon>Bacillota</taxon>
        <taxon>Bacilli</taxon>
        <taxon>Lactobacillales</taxon>
        <taxon>Carnobacteriaceae</taxon>
        <taxon>Isobaculum</taxon>
    </lineage>
</organism>